<dbReference type="PANTHER" id="PTHR23427">
    <property type="entry name" value="SURFEIT LOCUS PROTEIN"/>
    <property type="match status" value="1"/>
</dbReference>
<accession>A0A1N6QU88</accession>
<evidence type="ECO:0000256" key="3">
    <source>
        <dbReference type="ARBA" id="ARBA00022692"/>
    </source>
</evidence>
<proteinExistence type="inferred from homology"/>
<dbReference type="CDD" id="cd06662">
    <property type="entry name" value="SURF1"/>
    <property type="match status" value="1"/>
</dbReference>
<keyword evidence="4 6" id="KW-1133">Transmembrane helix</keyword>
<feature type="transmembrane region" description="Helical" evidence="6">
    <location>
        <begin position="214"/>
        <end position="236"/>
    </location>
</feature>
<dbReference type="PROSITE" id="PS50895">
    <property type="entry name" value="SURF1"/>
    <property type="match status" value="1"/>
</dbReference>
<dbReference type="GO" id="GO:0005886">
    <property type="term" value="C:plasma membrane"/>
    <property type="evidence" value="ECO:0007669"/>
    <property type="project" value="UniProtKB-SubCell"/>
</dbReference>
<gene>
    <name evidence="7" type="ORF">SAMN05421546_0806</name>
</gene>
<dbReference type="STRING" id="1604334.SAMN05421546_0806"/>
<evidence type="ECO:0000256" key="5">
    <source>
        <dbReference type="ARBA" id="ARBA00023136"/>
    </source>
</evidence>
<comment type="similarity">
    <text evidence="2 6">Belongs to the SURF1 family.</text>
</comment>
<organism evidence="7 8">
    <name type="scientific">Solilutibacter tolerans</name>
    <dbReference type="NCBI Taxonomy" id="1604334"/>
    <lineage>
        <taxon>Bacteria</taxon>
        <taxon>Pseudomonadati</taxon>
        <taxon>Pseudomonadota</taxon>
        <taxon>Gammaproteobacteria</taxon>
        <taxon>Lysobacterales</taxon>
        <taxon>Lysobacteraceae</taxon>
        <taxon>Solilutibacter</taxon>
    </lineage>
</organism>
<dbReference type="Pfam" id="PF02104">
    <property type="entry name" value="SURF1"/>
    <property type="match status" value="1"/>
</dbReference>
<keyword evidence="3 6" id="KW-0812">Transmembrane</keyword>
<protein>
    <recommendedName>
        <fullName evidence="6">SURF1-like protein</fullName>
    </recommendedName>
</protein>
<evidence type="ECO:0000256" key="2">
    <source>
        <dbReference type="ARBA" id="ARBA00007165"/>
    </source>
</evidence>
<evidence type="ECO:0000256" key="4">
    <source>
        <dbReference type="ARBA" id="ARBA00022989"/>
    </source>
</evidence>
<dbReference type="RefSeq" id="WP_076585563.1">
    <property type="nucleotide sequence ID" value="NZ_FTLW01000002.1"/>
</dbReference>
<dbReference type="InterPro" id="IPR045214">
    <property type="entry name" value="Surf1/Surf4"/>
</dbReference>
<feature type="transmembrane region" description="Helical" evidence="6">
    <location>
        <begin position="9"/>
        <end position="30"/>
    </location>
</feature>
<dbReference type="OrthoDB" id="9789940at2"/>
<dbReference type="AlphaFoldDB" id="A0A1N6QU88"/>
<evidence type="ECO:0000313" key="8">
    <source>
        <dbReference type="Proteomes" id="UP000241788"/>
    </source>
</evidence>
<sequence>MNRHAATPVIGWTIAIVLMAIGCALGTWQLRRMHQKETMLASVATVLRERTPQPLAIASDDTRKQTYDWAAGEGRFLQQPAWLVDNQQRDGRPGVRVFRLFKPLGNGMPLLVEMGWMPVGAARQMPVVGSAPAATIAIKGLLLPPPSSGLLAGAESQTPDGQHLVIALDPATIATRSGVARIAPRVLRLDPDMPLGHARDLDVLPNTLPPERHLGYAVQWFALAAAVLIIAILLTLRQRRRP</sequence>
<dbReference type="InterPro" id="IPR002994">
    <property type="entry name" value="Surf1/Shy1"/>
</dbReference>
<keyword evidence="8" id="KW-1185">Reference proteome</keyword>
<dbReference type="PROSITE" id="PS51257">
    <property type="entry name" value="PROKAR_LIPOPROTEIN"/>
    <property type="match status" value="1"/>
</dbReference>
<dbReference type="Proteomes" id="UP000241788">
    <property type="component" value="Unassembled WGS sequence"/>
</dbReference>
<evidence type="ECO:0000256" key="1">
    <source>
        <dbReference type="ARBA" id="ARBA00004370"/>
    </source>
</evidence>
<evidence type="ECO:0000256" key="6">
    <source>
        <dbReference type="RuleBase" id="RU363076"/>
    </source>
</evidence>
<dbReference type="PANTHER" id="PTHR23427:SF2">
    <property type="entry name" value="SURFEIT LOCUS PROTEIN 1"/>
    <property type="match status" value="1"/>
</dbReference>
<reference evidence="8" key="1">
    <citation type="submission" date="2017-01" db="EMBL/GenBank/DDBJ databases">
        <authorList>
            <person name="Varghese N."/>
            <person name="Submissions S."/>
        </authorList>
    </citation>
    <scope>NUCLEOTIDE SEQUENCE [LARGE SCALE GENOMIC DNA]</scope>
    <source>
        <strain evidence="8">UM1</strain>
    </source>
</reference>
<keyword evidence="6" id="KW-1003">Cell membrane</keyword>
<name>A0A1N6QU88_9GAMM</name>
<comment type="subcellular location">
    <subcellularLocation>
        <location evidence="6">Cell membrane</location>
        <topology evidence="6">Multi-pass membrane protein</topology>
    </subcellularLocation>
    <subcellularLocation>
        <location evidence="1">Membrane</location>
    </subcellularLocation>
</comment>
<evidence type="ECO:0000313" key="7">
    <source>
        <dbReference type="EMBL" id="SIQ20184.1"/>
    </source>
</evidence>
<dbReference type="EMBL" id="FTLW01000002">
    <property type="protein sequence ID" value="SIQ20184.1"/>
    <property type="molecule type" value="Genomic_DNA"/>
</dbReference>
<keyword evidence="5 6" id="KW-0472">Membrane</keyword>